<name>A0A2U9ID87_9CREN</name>
<comment type="similarity">
    <text evidence="1">Belongs to the bacterial solute-binding protein 5 family.</text>
</comment>
<reference evidence="6 7" key="1">
    <citation type="submission" date="2018-05" db="EMBL/GenBank/DDBJ databases">
        <title>Complete Genome Sequences of Extremely Thermoacidophilic, Metal-Mobilizing Type-Strain Members of the Archaeal Family Sulfolobaceae: Acidianus brierleyi DSM-1651T, Acidianus sulfidivorans DSM-18786T, Metallosphaera hakonensis DSM-7519T, and Metallosphaera prunae DSM-10039T.</title>
        <authorList>
            <person name="Counts J.A."/>
            <person name="Kelly R.M."/>
        </authorList>
    </citation>
    <scope>NUCLEOTIDE SEQUENCE [LARGE SCALE GENOMIC DNA]</scope>
    <source>
        <strain evidence="6 7">DSM 1651</strain>
    </source>
</reference>
<feature type="transmembrane region" description="Helical" evidence="4">
    <location>
        <begin position="625"/>
        <end position="648"/>
    </location>
</feature>
<accession>A0A2U9ID87</accession>
<dbReference type="Gene3D" id="3.10.105.10">
    <property type="entry name" value="Dipeptide-binding Protein, Domain 3"/>
    <property type="match status" value="1"/>
</dbReference>
<evidence type="ECO:0000256" key="1">
    <source>
        <dbReference type="ARBA" id="ARBA00005695"/>
    </source>
</evidence>
<evidence type="ECO:0000256" key="2">
    <source>
        <dbReference type="ARBA" id="ARBA00022448"/>
    </source>
</evidence>
<organism evidence="6 7">
    <name type="scientific">Acidianus brierleyi</name>
    <dbReference type="NCBI Taxonomy" id="41673"/>
    <lineage>
        <taxon>Archaea</taxon>
        <taxon>Thermoproteota</taxon>
        <taxon>Thermoprotei</taxon>
        <taxon>Sulfolobales</taxon>
        <taxon>Sulfolobaceae</taxon>
        <taxon>Acidianus</taxon>
    </lineage>
</organism>
<keyword evidence="4" id="KW-1133">Transmembrane helix</keyword>
<dbReference type="OrthoDB" id="194307at2157"/>
<feature type="domain" description="Solute-binding protein family 5" evidence="5">
    <location>
        <begin position="106"/>
        <end position="496"/>
    </location>
</feature>
<dbReference type="InterPro" id="IPR039424">
    <property type="entry name" value="SBP_5"/>
</dbReference>
<evidence type="ECO:0000256" key="3">
    <source>
        <dbReference type="ARBA" id="ARBA00022729"/>
    </source>
</evidence>
<dbReference type="KEGG" id="abri:DFR85_04120"/>
<gene>
    <name evidence="6" type="ORF">DFR85_04120</name>
</gene>
<keyword evidence="7" id="KW-1185">Reference proteome</keyword>
<dbReference type="GO" id="GO:1904680">
    <property type="term" value="F:peptide transmembrane transporter activity"/>
    <property type="evidence" value="ECO:0007669"/>
    <property type="project" value="TreeGrafter"/>
</dbReference>
<keyword evidence="2" id="KW-0813">Transport</keyword>
<dbReference type="Gene3D" id="3.40.190.10">
    <property type="entry name" value="Periplasmic binding protein-like II"/>
    <property type="match status" value="1"/>
</dbReference>
<keyword evidence="4" id="KW-0812">Transmembrane</keyword>
<dbReference type="PANTHER" id="PTHR30290">
    <property type="entry name" value="PERIPLASMIC BINDING COMPONENT OF ABC TRANSPORTER"/>
    <property type="match status" value="1"/>
</dbReference>
<evidence type="ECO:0000313" key="7">
    <source>
        <dbReference type="Proteomes" id="UP000248044"/>
    </source>
</evidence>
<protein>
    <submittedName>
        <fullName evidence="6">Cellobiose-binding protein</fullName>
    </submittedName>
</protein>
<keyword evidence="4" id="KW-0472">Membrane</keyword>
<evidence type="ECO:0000259" key="5">
    <source>
        <dbReference type="Pfam" id="PF00496"/>
    </source>
</evidence>
<dbReference type="Proteomes" id="UP000248044">
    <property type="component" value="Chromosome"/>
</dbReference>
<keyword evidence="3" id="KW-0732">Signal</keyword>
<dbReference type="GO" id="GO:0015833">
    <property type="term" value="P:peptide transport"/>
    <property type="evidence" value="ECO:0007669"/>
    <property type="project" value="TreeGrafter"/>
</dbReference>
<evidence type="ECO:0000313" key="6">
    <source>
        <dbReference type="EMBL" id="AWR93924.1"/>
    </source>
</evidence>
<dbReference type="AlphaFoldDB" id="A0A2U9ID87"/>
<dbReference type="EMBL" id="CP029289">
    <property type="protein sequence ID" value="AWR93924.1"/>
    <property type="molecule type" value="Genomic_DNA"/>
</dbReference>
<dbReference type="InterPro" id="IPR000914">
    <property type="entry name" value="SBP_5_dom"/>
</dbReference>
<dbReference type="Pfam" id="PF00496">
    <property type="entry name" value="SBP_bac_5"/>
    <property type="match status" value="1"/>
</dbReference>
<sequence>MNTHILLKYATLGIILILLIPMINSATVFASSSSSNTLYIGWVTSHPYTSLSTFNPNLFDGGMGGSFYGLIYSYTALLNVSDNGIIPCLISNWSISPANWEQVWQNETVNVTITLRNSGWANGAPVTANDILATCLILDILGAPPFPNYTVVNNHTIVISHPPGTMSPYLLPFTEICAIGLGEVALITSYQEYKPLVQQIENNWIALQHDNKTLINQFRKELHSYTPSGPLSANYNGPYYVAQITPSEIILDKNPYYFAANNVKFNQVVIYQYSSSSTAESGILSGQVSIEYSAFMSLPSTLISSLPSYYRVVNIPNPGGWALYFNFKDPWLAMLPVRQAIAYVLNRTSIALAGGSKYSPVAIPNGIPNFTYYRQYITPAVANLNPYLTNLQEATKLLESAGFTLKNGQWYAPNGSPFTLNIIVTNTPGPGETNILNTIKDELSSFGIPTTYYIETVGKVQLQDWATGDNYDIAFNAWGGYYPVTVDWYLEAMYFNGVPYNVTQWDGIVKAPNGTIYNISKLYGETVAPNSTSQLTSANDEMAYALNYYLPALPLVLQSQQIIVNTKDLVAPPSNSWFWEEYFYGIGGTAINQLGITADYMQPISIITTHPPVTTTTTTTHPPSISAAAIAGIVIVVIIIVAAAIFFLRRR</sequence>
<dbReference type="SUPFAM" id="SSF53850">
    <property type="entry name" value="Periplasmic binding protein-like II"/>
    <property type="match status" value="1"/>
</dbReference>
<evidence type="ECO:0000256" key="4">
    <source>
        <dbReference type="SAM" id="Phobius"/>
    </source>
</evidence>
<proteinExistence type="inferred from homology"/>
<dbReference type="PANTHER" id="PTHR30290:SF9">
    <property type="entry name" value="OLIGOPEPTIDE-BINDING PROTEIN APPA"/>
    <property type="match status" value="1"/>
</dbReference>